<feature type="non-terminal residue" evidence="1">
    <location>
        <position position="437"/>
    </location>
</feature>
<dbReference type="EMBL" id="CAJNJA010008606">
    <property type="protein sequence ID" value="CAE7238480.1"/>
    <property type="molecule type" value="Genomic_DNA"/>
</dbReference>
<dbReference type="Proteomes" id="UP000601435">
    <property type="component" value="Unassembled WGS sequence"/>
</dbReference>
<keyword evidence="2" id="KW-1185">Reference proteome</keyword>
<reference evidence="1" key="1">
    <citation type="submission" date="2021-02" db="EMBL/GenBank/DDBJ databases">
        <authorList>
            <person name="Dougan E. K."/>
            <person name="Rhodes N."/>
            <person name="Thang M."/>
            <person name="Chan C."/>
        </authorList>
    </citation>
    <scope>NUCLEOTIDE SEQUENCE</scope>
</reference>
<sequence length="437" mass="49320">RVKLLETRSGSLETREPADIEFVIDPQMAVRDGLRLLETRSGSLETHDWVSNKCFVYAYHRGSSEPMWMNQAFRLRIDKAMDKWDKQTVQAFDPVESLYNQYNCFLGLIDGSLNDQTGDWAPMAIDSKVPLDTASNHLTEVHGVEIKHRDTRDAPADNADGKFGLCLTVWPSMEGRRAKPFTRREPRHWIKQELFAFPGFVCSQCNHAYFDGKIECQCCTIASVTDLSVIAEPDRVRRLATREGCPIRWDKGKGKACVPMGAWSSGNRPLAECLICFHDRFCTIDENAVLIKAATSNQYEFSLLQHDGDKYFVMQSEVLAIMGELATLFEKELPKSRNPNEREYPKLTLGRELALPPGVENLVRRQLNELLANTPYHQQRPEYFMDKVIEMSTAANKIAAHRLLRVLCQQGAVAAPTSVPALALLPTGTGHVPPHCK</sequence>
<organism evidence="1 2">
    <name type="scientific">Symbiodinium necroappetens</name>
    <dbReference type="NCBI Taxonomy" id="1628268"/>
    <lineage>
        <taxon>Eukaryota</taxon>
        <taxon>Sar</taxon>
        <taxon>Alveolata</taxon>
        <taxon>Dinophyceae</taxon>
        <taxon>Suessiales</taxon>
        <taxon>Symbiodiniaceae</taxon>
        <taxon>Symbiodinium</taxon>
    </lineage>
</organism>
<protein>
    <submittedName>
        <fullName evidence="1">Uncharacterized protein</fullName>
    </submittedName>
</protein>
<feature type="non-terminal residue" evidence="1">
    <location>
        <position position="1"/>
    </location>
</feature>
<dbReference type="AlphaFoldDB" id="A0A812L5I4"/>
<proteinExistence type="predicted"/>
<evidence type="ECO:0000313" key="1">
    <source>
        <dbReference type="EMBL" id="CAE7238480.1"/>
    </source>
</evidence>
<dbReference type="OrthoDB" id="492368at2759"/>
<evidence type="ECO:0000313" key="2">
    <source>
        <dbReference type="Proteomes" id="UP000601435"/>
    </source>
</evidence>
<gene>
    <name evidence="1" type="ORF">SNEC2469_LOCUS4144</name>
</gene>
<accession>A0A812L5I4</accession>
<comment type="caution">
    <text evidence="1">The sequence shown here is derived from an EMBL/GenBank/DDBJ whole genome shotgun (WGS) entry which is preliminary data.</text>
</comment>
<name>A0A812L5I4_9DINO</name>